<feature type="compositionally biased region" description="Polar residues" evidence="1">
    <location>
        <begin position="202"/>
        <end position="221"/>
    </location>
</feature>
<comment type="caution">
    <text evidence="2">The sequence shown here is derived from an EMBL/GenBank/DDBJ whole genome shotgun (WGS) entry which is preliminary data.</text>
</comment>
<name>A0ABW9GAZ3_9GAMM</name>
<gene>
    <name evidence="2" type="ORF">ABUE30_17645</name>
</gene>
<dbReference type="Pfam" id="PF09849">
    <property type="entry name" value="DUF2076"/>
    <property type="match status" value="1"/>
</dbReference>
<protein>
    <submittedName>
        <fullName evidence="2">DUF2076 domain-containing protein</fullName>
    </submittedName>
</protein>
<dbReference type="InterPro" id="IPR018648">
    <property type="entry name" value="DUF2076"/>
</dbReference>
<feature type="compositionally biased region" description="Low complexity" evidence="1">
    <location>
        <begin position="70"/>
        <end position="82"/>
    </location>
</feature>
<sequence>MDQNTKQVIDSLFERLQKAEAQNSNRDSEAQSLIEKHLVAHPTAPYYMAQTMIMQEATIKQLHQRLEALEAQQQAQPRQSGGFLSGLFGGNHQSAPQGNPNTGWNQRGAQPNYNQPANGQSNYGQPNYPPQGGGFGRGNSFLGGALQTAAGVAGGVVLGNMMMDMFSHHQSQDIVNIINDNPTDMNADMNNGVNDPTNQFADGMDNNGQDASFDQGLNNDSGFADNQGGFDNGMGNGFADNQGGFDNGVDSGFDDPFSGGGFDGGGWDDGGGFDDFNS</sequence>
<feature type="compositionally biased region" description="Gly residues" evidence="1">
    <location>
        <begin position="258"/>
        <end position="270"/>
    </location>
</feature>
<evidence type="ECO:0000256" key="1">
    <source>
        <dbReference type="SAM" id="MobiDB-lite"/>
    </source>
</evidence>
<proteinExistence type="predicted"/>
<feature type="region of interest" description="Disordered" evidence="1">
    <location>
        <begin position="70"/>
        <end position="136"/>
    </location>
</feature>
<dbReference type="RefSeq" id="WP_408625159.1">
    <property type="nucleotide sequence ID" value="NZ_JBEQCT010000012.1"/>
</dbReference>
<keyword evidence="3" id="KW-1185">Reference proteome</keyword>
<feature type="compositionally biased region" description="Low complexity" evidence="1">
    <location>
        <begin position="248"/>
        <end position="257"/>
    </location>
</feature>
<evidence type="ECO:0000313" key="3">
    <source>
        <dbReference type="Proteomes" id="UP001629953"/>
    </source>
</evidence>
<accession>A0ABW9GAZ3</accession>
<organism evidence="2 3">
    <name type="scientific">Celerinatantimonas yamalensis</name>
    <dbReference type="NCBI Taxonomy" id="559956"/>
    <lineage>
        <taxon>Bacteria</taxon>
        <taxon>Pseudomonadati</taxon>
        <taxon>Pseudomonadota</taxon>
        <taxon>Gammaproteobacteria</taxon>
        <taxon>Celerinatantimonadaceae</taxon>
        <taxon>Celerinatantimonas</taxon>
    </lineage>
</organism>
<reference evidence="2 3" key="1">
    <citation type="journal article" date="2013" name="Int. J. Syst. Evol. Microbiol.">
        <title>Celerinatantimonas yamalensis sp. nov., a cold-adapted diazotrophic bacterium from a cold permafrost brine.</title>
        <authorList>
            <person name="Shcherbakova V."/>
            <person name="Chuvilskaya N."/>
            <person name="Rivkina E."/>
            <person name="Demidov N."/>
            <person name="Uchaeva V."/>
            <person name="Suetin S."/>
            <person name="Suzina N."/>
            <person name="Gilichinsky D."/>
        </authorList>
    </citation>
    <scope>NUCLEOTIDE SEQUENCE [LARGE SCALE GENOMIC DNA]</scope>
    <source>
        <strain evidence="2 3">C7</strain>
    </source>
</reference>
<feature type="compositionally biased region" description="Polar residues" evidence="1">
    <location>
        <begin position="91"/>
        <end position="121"/>
    </location>
</feature>
<dbReference type="Proteomes" id="UP001629953">
    <property type="component" value="Unassembled WGS sequence"/>
</dbReference>
<dbReference type="EMBL" id="JBEQCT010000012">
    <property type="protein sequence ID" value="MFM2486859.1"/>
    <property type="molecule type" value="Genomic_DNA"/>
</dbReference>
<evidence type="ECO:0000313" key="2">
    <source>
        <dbReference type="EMBL" id="MFM2486859.1"/>
    </source>
</evidence>
<feature type="region of interest" description="Disordered" evidence="1">
    <location>
        <begin position="202"/>
        <end position="278"/>
    </location>
</feature>